<sequence>MISAGRFVNGTSIFTASGFAARKFQNEIEAGLVSSSFTINLLKFSISLGRVCYRHLSCHPQDLISLLVGINVPVPFPLPFSSNEQKESFASDFNFSGKAGVQFYTQIKMVAQQWRDFPRIGVQLTMPPLSDTDIRSQGFSSVLRPSSERDSPSQRVSPSMSTSSDRDSPTQEMLLPIPLATERDLSDPGVSSLSPAANGDMSSQGASALMSPADMELANLGASLAVPPATERDLPSKRVSLSTPQTSERIYMPKTSHWNESPALTSKRSDAVPPPSERIYMPTSQRNGNTASTSCDGAYVLTSHKNDNMGPLACRNNSLAPTSHRTDVTLNQTSERIYMLSNSHLNDNMGQSFQRSDTTMFPATERIYIPCTSHRNDHIGSTSLRADINLHSNTERLYMSGPTPRNDMVPASQQADIMSPTSERMYIPSLVQRNTGMPPTSERLYMPASAPSTSQRMYTQNPILSMDDFPSQGSSMTLPTSQRI</sequence>
<reference evidence="2" key="1">
    <citation type="journal article" date="2023" name="G3 (Bethesda)">
        <title>Genome assembly and association tests identify interacting loci associated with vigor, precocity, and sex in interspecific pistachio rootstocks.</title>
        <authorList>
            <person name="Palmer W."/>
            <person name="Jacygrad E."/>
            <person name="Sagayaradj S."/>
            <person name="Cavanaugh K."/>
            <person name="Han R."/>
            <person name="Bertier L."/>
            <person name="Beede B."/>
            <person name="Kafkas S."/>
            <person name="Golino D."/>
            <person name="Preece J."/>
            <person name="Michelmore R."/>
        </authorList>
    </citation>
    <scope>NUCLEOTIDE SEQUENCE [LARGE SCALE GENOMIC DNA]</scope>
</reference>
<protein>
    <submittedName>
        <fullName evidence="1">Uncharacterized protein</fullName>
    </submittedName>
</protein>
<proteinExistence type="predicted"/>
<name>A0ACC0YSM5_9ROSI</name>
<dbReference type="EMBL" id="CM047740">
    <property type="protein sequence ID" value="KAJ0040532.1"/>
    <property type="molecule type" value="Genomic_DNA"/>
</dbReference>
<accession>A0ACC0YSM5</accession>
<organism evidence="1 2">
    <name type="scientific">Pistacia integerrima</name>
    <dbReference type="NCBI Taxonomy" id="434235"/>
    <lineage>
        <taxon>Eukaryota</taxon>
        <taxon>Viridiplantae</taxon>
        <taxon>Streptophyta</taxon>
        <taxon>Embryophyta</taxon>
        <taxon>Tracheophyta</taxon>
        <taxon>Spermatophyta</taxon>
        <taxon>Magnoliopsida</taxon>
        <taxon>eudicotyledons</taxon>
        <taxon>Gunneridae</taxon>
        <taxon>Pentapetalae</taxon>
        <taxon>rosids</taxon>
        <taxon>malvids</taxon>
        <taxon>Sapindales</taxon>
        <taxon>Anacardiaceae</taxon>
        <taxon>Pistacia</taxon>
    </lineage>
</organism>
<evidence type="ECO:0000313" key="2">
    <source>
        <dbReference type="Proteomes" id="UP001163603"/>
    </source>
</evidence>
<evidence type="ECO:0000313" key="1">
    <source>
        <dbReference type="EMBL" id="KAJ0040532.1"/>
    </source>
</evidence>
<dbReference type="Proteomes" id="UP001163603">
    <property type="component" value="Chromosome 5"/>
</dbReference>
<comment type="caution">
    <text evidence="1">The sequence shown here is derived from an EMBL/GenBank/DDBJ whole genome shotgun (WGS) entry which is preliminary data.</text>
</comment>
<gene>
    <name evidence="1" type="ORF">Pint_27724</name>
</gene>
<keyword evidence="2" id="KW-1185">Reference proteome</keyword>